<proteinExistence type="predicted"/>
<dbReference type="GO" id="GO:0005634">
    <property type="term" value="C:nucleus"/>
    <property type="evidence" value="ECO:0007669"/>
    <property type="project" value="UniProtKB-SubCell"/>
</dbReference>
<evidence type="ECO:0000313" key="6">
    <source>
        <dbReference type="EMBL" id="CAH2074056.1"/>
    </source>
</evidence>
<evidence type="ECO:0000256" key="3">
    <source>
        <dbReference type="PROSITE-ProRule" id="PRU00649"/>
    </source>
</evidence>
<keyword evidence="2 3" id="KW-0539">Nucleus</keyword>
<feature type="domain" description="TFIIS N-terminal" evidence="5">
    <location>
        <begin position="157"/>
        <end position="232"/>
    </location>
</feature>
<keyword evidence="7" id="KW-1185">Reference proteome</keyword>
<feature type="compositionally biased region" description="Polar residues" evidence="4">
    <location>
        <begin position="448"/>
        <end position="457"/>
    </location>
</feature>
<name>A0AAU9T0N1_THLAR</name>
<dbReference type="EMBL" id="OU466862">
    <property type="protein sequence ID" value="CAH2074056.1"/>
    <property type="molecule type" value="Genomic_DNA"/>
</dbReference>
<protein>
    <recommendedName>
        <fullName evidence="5">TFIIS N-terminal domain-containing protein</fullName>
    </recommendedName>
</protein>
<gene>
    <name evidence="6" type="ORF">TAV2_LOCUS20851</name>
</gene>
<dbReference type="SMART" id="SM00509">
    <property type="entry name" value="TFS2N"/>
    <property type="match status" value="1"/>
</dbReference>
<dbReference type="AlphaFoldDB" id="A0AAU9T0N1"/>
<dbReference type="CDD" id="cd00183">
    <property type="entry name" value="TFIIS_I"/>
    <property type="match status" value="1"/>
</dbReference>
<dbReference type="Proteomes" id="UP000836841">
    <property type="component" value="Chromosome 6"/>
</dbReference>
<evidence type="ECO:0000256" key="1">
    <source>
        <dbReference type="ARBA" id="ARBA00004123"/>
    </source>
</evidence>
<dbReference type="PANTHER" id="PTHR46554">
    <property type="entry name" value="MEDIATOR OF RNA POLYMERASE II TRANSCRIPTION SUBUNIT 26A-RELATED"/>
    <property type="match status" value="1"/>
</dbReference>
<feature type="region of interest" description="Disordered" evidence="4">
    <location>
        <begin position="409"/>
        <end position="457"/>
    </location>
</feature>
<feature type="compositionally biased region" description="Basic and acidic residues" evidence="4">
    <location>
        <begin position="409"/>
        <end position="420"/>
    </location>
</feature>
<dbReference type="SUPFAM" id="SSF47676">
    <property type="entry name" value="Conserved domain common to transcription factors TFIIS, elongin A, CRSP70"/>
    <property type="match status" value="1"/>
</dbReference>
<dbReference type="Pfam" id="PF08711">
    <property type="entry name" value="Med26"/>
    <property type="match status" value="1"/>
</dbReference>
<comment type="subcellular location">
    <subcellularLocation>
        <location evidence="1 3">Nucleus</location>
    </subcellularLocation>
</comment>
<accession>A0AAU9T0N1</accession>
<reference evidence="6 7" key="1">
    <citation type="submission" date="2022-03" db="EMBL/GenBank/DDBJ databases">
        <authorList>
            <person name="Nunn A."/>
            <person name="Chopra R."/>
            <person name="Nunn A."/>
            <person name="Contreras Garrido A."/>
        </authorList>
    </citation>
    <scope>NUCLEOTIDE SEQUENCE [LARGE SCALE GENOMIC DNA]</scope>
</reference>
<organism evidence="6 7">
    <name type="scientific">Thlaspi arvense</name>
    <name type="common">Field penny-cress</name>
    <dbReference type="NCBI Taxonomy" id="13288"/>
    <lineage>
        <taxon>Eukaryota</taxon>
        <taxon>Viridiplantae</taxon>
        <taxon>Streptophyta</taxon>
        <taxon>Embryophyta</taxon>
        <taxon>Tracheophyta</taxon>
        <taxon>Spermatophyta</taxon>
        <taxon>Magnoliopsida</taxon>
        <taxon>eudicotyledons</taxon>
        <taxon>Gunneridae</taxon>
        <taxon>Pentapetalae</taxon>
        <taxon>rosids</taxon>
        <taxon>malvids</taxon>
        <taxon>Brassicales</taxon>
        <taxon>Brassicaceae</taxon>
        <taxon>Thlaspideae</taxon>
        <taxon>Thlaspi</taxon>
    </lineage>
</organism>
<evidence type="ECO:0000313" key="7">
    <source>
        <dbReference type="Proteomes" id="UP000836841"/>
    </source>
</evidence>
<evidence type="ECO:0000256" key="2">
    <source>
        <dbReference type="ARBA" id="ARBA00023242"/>
    </source>
</evidence>
<feature type="region of interest" description="Disordered" evidence="4">
    <location>
        <begin position="287"/>
        <end position="370"/>
    </location>
</feature>
<feature type="region of interest" description="Disordered" evidence="4">
    <location>
        <begin position="70"/>
        <end position="129"/>
    </location>
</feature>
<dbReference type="Gene3D" id="1.20.930.10">
    <property type="entry name" value="Conserved domain common to transcription factors TFIIS, elongin A, CRSP70"/>
    <property type="match status" value="1"/>
</dbReference>
<dbReference type="PANTHER" id="PTHR46554:SF7">
    <property type="entry name" value="MEDIATOR OF RNA POLYMERASE II TRANSCRIPTION SUBUNIT 26B-RELATED"/>
    <property type="match status" value="1"/>
</dbReference>
<evidence type="ECO:0000259" key="5">
    <source>
        <dbReference type="PROSITE" id="PS51319"/>
    </source>
</evidence>
<feature type="compositionally biased region" description="Acidic residues" evidence="4">
    <location>
        <begin position="91"/>
        <end position="104"/>
    </location>
</feature>
<dbReference type="InterPro" id="IPR017923">
    <property type="entry name" value="TFIIS_N"/>
</dbReference>
<dbReference type="InterPro" id="IPR035441">
    <property type="entry name" value="TFIIS/LEDGF_dom_sf"/>
</dbReference>
<evidence type="ECO:0000256" key="4">
    <source>
        <dbReference type="SAM" id="MobiDB-lite"/>
    </source>
</evidence>
<dbReference type="InterPro" id="IPR003617">
    <property type="entry name" value="TFIIS/CRSP70_N_sub"/>
</dbReference>
<dbReference type="PROSITE" id="PS51319">
    <property type="entry name" value="TFIIS_N"/>
    <property type="match status" value="1"/>
</dbReference>
<feature type="compositionally biased region" description="Basic and acidic residues" evidence="4">
    <location>
        <begin position="351"/>
        <end position="370"/>
    </location>
</feature>
<feature type="compositionally biased region" description="Basic and acidic residues" evidence="4">
    <location>
        <begin position="301"/>
        <end position="324"/>
    </location>
</feature>
<sequence length="457" mass="51396">MTGMKPSASLDSWREYFRRGESDIFGIIDHAIMVAAADCPNKFKSRRDRIAELLFSCRVSRCTGCDHLELSVPGDDEANRGRGTAGTGIGDDGDTAVDGDEDYEVGGSKESKANSSRGDNNHMDETNLNSNQIVSNYTYDEAEALSDAIEEFSVISKEVGRIREILLNKEDEPHSVILESLRKLKLMSLNVDILKSTEIGKAVNGLRKHASDKIRQLAKTLIAEWKELVDQWVNTTKEITGGAEGTPESANPSVVDEEEAFPSLPYDVDIFTPQPDVFEMGNFFDSMDFDGNPRNSGEYNTSREHERRPQNIAKRRPEGTHTRIQDAAPFRSIKPSSATDFDGSRRPPLRQKTEQRMKNEVVSVHKSEKPMIHRKPLVTEQKRRAPGPQQEKLKGLDADAKFEFAKRKLQESYQHHENAKKQRTIQVLEMVPKQGSAQKPQLKRPGMSNRSWANGRK</sequence>